<comment type="caution">
    <text evidence="2">The sequence shown here is derived from an EMBL/GenBank/DDBJ whole genome shotgun (WGS) entry which is preliminary data.</text>
</comment>
<name>A0A8X6N1B1_NEPPI</name>
<evidence type="ECO:0000313" key="2">
    <source>
        <dbReference type="EMBL" id="GFS88698.1"/>
    </source>
</evidence>
<dbReference type="EMBL" id="BMAW01099169">
    <property type="protein sequence ID" value="GFS88698.1"/>
    <property type="molecule type" value="Genomic_DNA"/>
</dbReference>
<sequence>MTVNWKSGAGEVMKKKKKKQVSFSPFLEEPHSLTSAVGTPEVATARRAEATVAGSMVTASSTPDTTPSREKGIRTHLVAKKSTRQYRIIQDDSYDFKFPYFHK</sequence>
<protein>
    <submittedName>
        <fullName evidence="2">Uncharacterized protein</fullName>
    </submittedName>
</protein>
<reference evidence="2" key="1">
    <citation type="submission" date="2020-08" db="EMBL/GenBank/DDBJ databases">
        <title>Multicomponent nature underlies the extraordinary mechanical properties of spider dragline silk.</title>
        <authorList>
            <person name="Kono N."/>
            <person name="Nakamura H."/>
            <person name="Mori M."/>
            <person name="Yoshida Y."/>
            <person name="Ohtoshi R."/>
            <person name="Malay A.D."/>
            <person name="Moran D.A.P."/>
            <person name="Tomita M."/>
            <person name="Numata K."/>
            <person name="Arakawa K."/>
        </authorList>
    </citation>
    <scope>NUCLEOTIDE SEQUENCE</scope>
</reference>
<gene>
    <name evidence="1" type="ORF">NPIL_275651</name>
    <name evidence="3" type="ORF">NPIL_313451</name>
    <name evidence="2" type="ORF">NPIL_612891</name>
</gene>
<evidence type="ECO:0000313" key="1">
    <source>
        <dbReference type="EMBL" id="GFS33976.1"/>
    </source>
</evidence>
<evidence type="ECO:0000313" key="3">
    <source>
        <dbReference type="EMBL" id="GFT30267.1"/>
    </source>
</evidence>
<accession>A0A8X6N1B1</accession>
<dbReference type="EMBL" id="BMAW01088294">
    <property type="protein sequence ID" value="GFS33976.1"/>
    <property type="molecule type" value="Genomic_DNA"/>
</dbReference>
<keyword evidence="4" id="KW-1185">Reference proteome</keyword>
<dbReference type="AlphaFoldDB" id="A0A8X6N1B1"/>
<proteinExistence type="predicted"/>
<dbReference type="Proteomes" id="UP000887013">
    <property type="component" value="Unassembled WGS sequence"/>
</dbReference>
<evidence type="ECO:0000313" key="4">
    <source>
        <dbReference type="Proteomes" id="UP000887013"/>
    </source>
</evidence>
<dbReference type="EMBL" id="BMAW01107638">
    <property type="protein sequence ID" value="GFT30267.1"/>
    <property type="molecule type" value="Genomic_DNA"/>
</dbReference>
<organism evidence="2 4">
    <name type="scientific">Nephila pilipes</name>
    <name type="common">Giant wood spider</name>
    <name type="synonym">Nephila maculata</name>
    <dbReference type="NCBI Taxonomy" id="299642"/>
    <lineage>
        <taxon>Eukaryota</taxon>
        <taxon>Metazoa</taxon>
        <taxon>Ecdysozoa</taxon>
        <taxon>Arthropoda</taxon>
        <taxon>Chelicerata</taxon>
        <taxon>Arachnida</taxon>
        <taxon>Araneae</taxon>
        <taxon>Araneomorphae</taxon>
        <taxon>Entelegynae</taxon>
        <taxon>Araneoidea</taxon>
        <taxon>Nephilidae</taxon>
        <taxon>Nephila</taxon>
    </lineage>
</organism>